<feature type="domain" description="DUF6531" evidence="3">
    <location>
        <begin position="215"/>
        <end position="278"/>
    </location>
</feature>
<dbReference type="InterPro" id="IPR022385">
    <property type="entry name" value="Rhs_assc_core"/>
</dbReference>
<feature type="domain" description="Teneurin-like YD-shell" evidence="4">
    <location>
        <begin position="468"/>
        <end position="654"/>
    </location>
</feature>
<accession>A0ABY9PAF3</accession>
<dbReference type="RefSeq" id="WP_309152573.1">
    <property type="nucleotide sequence ID" value="NZ_CP133568.1"/>
</dbReference>
<dbReference type="Pfam" id="PF20148">
    <property type="entry name" value="DUF6531"/>
    <property type="match status" value="1"/>
</dbReference>
<evidence type="ECO:0000313" key="5">
    <source>
        <dbReference type="EMBL" id="WMT04058.1"/>
    </source>
</evidence>
<dbReference type="PANTHER" id="PTHR32305">
    <property type="match status" value="1"/>
</dbReference>
<dbReference type="CDD" id="cd14740">
    <property type="entry name" value="PAAR_4"/>
    <property type="match status" value="1"/>
</dbReference>
<gene>
    <name evidence="5" type="ORF">RDV84_04185</name>
</gene>
<evidence type="ECO:0000259" key="3">
    <source>
        <dbReference type="Pfam" id="PF20148"/>
    </source>
</evidence>
<feature type="region of interest" description="Disordered" evidence="2">
    <location>
        <begin position="1275"/>
        <end position="1304"/>
    </location>
</feature>
<reference evidence="5 6" key="1">
    <citation type="submission" date="2023-08" db="EMBL/GenBank/DDBJ databases">
        <title>The whole genome sequence of Lysobacter yananisis.</title>
        <authorList>
            <person name="Sun H."/>
        </authorList>
    </citation>
    <scope>NUCLEOTIDE SEQUENCE [LARGE SCALE GENOMIC DNA]</scope>
    <source>
        <strain evidence="5 6">SNNU513</strain>
    </source>
</reference>
<sequence>MTIAAKHFDPQLGIDIHTYLIPPSPIPIPLPTPHIGIVLDPFDYLPIIGGTVHVNGIKRATAGTMGLDVHIPVGGVWMPPLKIAAGPQWDDELFMGSKTVLADGDPFSKITMPVLACNVVGMVAPFRIRKPKKPHLSLLLPTTLNVAIPTNVYVGGPPTVSWTALLMTFGLPALGKLLKKTGVAGAAGAAFKELRQKLFANMKPGVLKCNILRAEPVDIRDGSVSVIHEDFAVPGRLPLAWRREYHSNDAHAGQCGRGWHTPADVRLEFDTDGSVLFLGPELPALFAHLPQGEGIEHAVREYVNGARLIREGAQWWVRTKDGLRYGFAAVAADAAGPQARSLPIQRIEDLCGNHWRFERSDGQLTRIVESGVDGLQGRFIDVESRQGRIERMQLHDPATGLNHPLVGYRYQDGDLVAAVDALDAARRFEYRQHRMVRHTDRVGLSFHYAYDARWRVVRAWGDGGLHDYKFRYDELLGETEITDSLGHVSLVKFDENGLPLCEIDPLDGVTAFEYDEVGRTTAVVDPMGLRTEFEYDGRGNLLTLTRADGGVLRTAYDADDRPVALTDPAGAEWTQIWDRRGLLIGQRTPTGAESHYEYSDAGQIATYIDPLGAAMQAVFDRHGQLHRATDPLGSVDRFEHDAMGRLLTHVDPAGRTTRYSHDGKGRLSRVVAEGGGRVQCEYDGEDRLIEHRDSNGAITRLEYSGIGQVARRIQPDGHAVGYAYDSEERLVAVVNQRGERYELRRDALGRVVEEIDYWGQSRRYRFDAGGGLVGCVDALGQSVAYRTDPLGRVVHKSAPDLERPGRRFEETFKYDKRGQFVELKNRHCHVLRKYDADGRLTEETQNGFRVANDYDAAGNRILRETSAGNRVACEFDSRGQPRRIAINDEAPVEIERDATGRATAERMGAHIRRDLSYDREGRLAAQSVMCGQQRLFETRYGYDPSDNLIERGDSEHGVDQYAYDPMGRLLAHTDPRGRIQHFLNDPAGDRLHARVRETRMLQAVGDQAQPSHWAREGDYEGRRYVFDRAGDLVQRSDARTLPTASEDDSGLRLRWDAHHRLVESRKDGQVTRYGYDPLGRRVFKRNPTQTTWFFWDGDALVGEVRQDNDAAGAPDPSADANVLDFFAARARKSAFQGLYPKVREFVYYPGGFVPLALIDKRSAVSAPAAAENTGANSSARSSSQTSGPSPLRDARRPVAARASGTAAGAAVEPRLERSRAPGYGALTALSLGPDRGNAASAPQGSGANAVSPLARESAAEGGAAAGAARPGYGNLAGSPSGANRDAAVEASSHGVEPERTASVVPSSPVAGALAAHADVADVGDLGAAQVDAASRVAIETLSAVVLYYHADPNGCSTRMTWQDGRVAWAATYSPSGKALRIVADAVDNPIRLQGQYFDPETELHYNRYRYYDSDLAQYVGQDPIRLTGGEGLYSYGFNPVGWIDPRGLTCTPAQVARMKELVQKAYDDMVAQGVGKAKRGPCFSIAMDMRTGRMSAVYNNHVDGAVPGNLHPDIESRLPGVPPYVTENGLPLSKGAGSHSEVYAVNELLNNGTGAKLDDIAVWSMESFGNKHAPVGAVKDPCPHCGHLLDGVTYVQ</sequence>
<evidence type="ECO:0000259" key="4">
    <source>
        <dbReference type="Pfam" id="PF25023"/>
    </source>
</evidence>
<evidence type="ECO:0000256" key="2">
    <source>
        <dbReference type="SAM" id="MobiDB-lite"/>
    </source>
</evidence>
<dbReference type="PANTHER" id="PTHR32305:SF15">
    <property type="entry name" value="PROTEIN RHSA-RELATED"/>
    <property type="match status" value="1"/>
</dbReference>
<feature type="compositionally biased region" description="Low complexity" evidence="2">
    <location>
        <begin position="1199"/>
        <end position="1210"/>
    </location>
</feature>
<dbReference type="InterPro" id="IPR045351">
    <property type="entry name" value="DUF6531"/>
</dbReference>
<evidence type="ECO:0000313" key="6">
    <source>
        <dbReference type="Proteomes" id="UP001229313"/>
    </source>
</evidence>
<dbReference type="PRINTS" id="PR00394">
    <property type="entry name" value="RHSPROTEIN"/>
</dbReference>
<dbReference type="InterPro" id="IPR056823">
    <property type="entry name" value="TEN-like_YD-shell"/>
</dbReference>
<dbReference type="InterPro" id="IPR006530">
    <property type="entry name" value="YD"/>
</dbReference>
<dbReference type="InterPro" id="IPR025968">
    <property type="entry name" value="YwqJ_deaminase"/>
</dbReference>
<name>A0ABY9PAF3_9GAMM</name>
<dbReference type="Pfam" id="PF25023">
    <property type="entry name" value="TEN_YD-shell"/>
    <property type="match status" value="1"/>
</dbReference>
<dbReference type="Proteomes" id="UP001229313">
    <property type="component" value="Chromosome"/>
</dbReference>
<dbReference type="NCBIfam" id="TIGR03696">
    <property type="entry name" value="Rhs_assc_core"/>
    <property type="match status" value="1"/>
</dbReference>
<feature type="region of interest" description="Disordered" evidence="2">
    <location>
        <begin position="1169"/>
        <end position="1215"/>
    </location>
</feature>
<protein>
    <submittedName>
        <fullName evidence="5">RHS repeat-associated core domain-containing protein</fullName>
    </submittedName>
</protein>
<keyword evidence="1" id="KW-0677">Repeat</keyword>
<dbReference type="EMBL" id="CP133568">
    <property type="protein sequence ID" value="WMT04058.1"/>
    <property type="molecule type" value="Genomic_DNA"/>
</dbReference>
<dbReference type="Pfam" id="PF14431">
    <property type="entry name" value="YwqJ-deaminase"/>
    <property type="match status" value="1"/>
</dbReference>
<dbReference type="NCBIfam" id="TIGR01643">
    <property type="entry name" value="YD_repeat_2x"/>
    <property type="match status" value="10"/>
</dbReference>
<dbReference type="InterPro" id="IPR031325">
    <property type="entry name" value="RHS_repeat"/>
</dbReference>
<dbReference type="InterPro" id="IPR050708">
    <property type="entry name" value="T6SS_VgrG/RHS"/>
</dbReference>
<evidence type="ECO:0000256" key="1">
    <source>
        <dbReference type="ARBA" id="ARBA00022737"/>
    </source>
</evidence>
<keyword evidence="6" id="KW-1185">Reference proteome</keyword>
<proteinExistence type="predicted"/>
<organism evidence="5 6">
    <name type="scientific">Lysobacter yananisis</name>
    <dbReference type="NCBI Taxonomy" id="1003114"/>
    <lineage>
        <taxon>Bacteria</taxon>
        <taxon>Pseudomonadati</taxon>
        <taxon>Pseudomonadota</taxon>
        <taxon>Gammaproteobacteria</taxon>
        <taxon>Lysobacterales</taxon>
        <taxon>Lysobacteraceae</taxon>
        <taxon>Lysobacter</taxon>
    </lineage>
</organism>
<dbReference type="Pfam" id="PF05593">
    <property type="entry name" value="RHS_repeat"/>
    <property type="match status" value="2"/>
</dbReference>
<feature type="compositionally biased region" description="Low complexity" evidence="2">
    <location>
        <begin position="1172"/>
        <end position="1190"/>
    </location>
</feature>
<feature type="region of interest" description="Disordered" evidence="2">
    <location>
        <begin position="1234"/>
        <end position="1253"/>
    </location>
</feature>
<dbReference type="Gene3D" id="2.180.10.10">
    <property type="entry name" value="RHS repeat-associated core"/>
    <property type="match status" value="4"/>
</dbReference>